<name>A0A2H0N3F4_9BACT</name>
<evidence type="ECO:0000313" key="2">
    <source>
        <dbReference type="Proteomes" id="UP000229782"/>
    </source>
</evidence>
<proteinExistence type="predicted"/>
<sequence length="74" mass="8915">MGEMIKENNAILEHNLKDYIDRKLSEYHTDLFKKLDEARRRDTQFKEKVIEIFRRQKIGSTEEIAYLEGLAFHT</sequence>
<reference evidence="1 2" key="1">
    <citation type="submission" date="2017-09" db="EMBL/GenBank/DDBJ databases">
        <title>Depth-based differentiation of microbial function through sediment-hosted aquifers and enrichment of novel symbionts in the deep terrestrial subsurface.</title>
        <authorList>
            <person name="Probst A.J."/>
            <person name="Ladd B."/>
            <person name="Jarett J.K."/>
            <person name="Geller-Mcgrath D.E."/>
            <person name="Sieber C.M."/>
            <person name="Emerson J.B."/>
            <person name="Anantharaman K."/>
            <person name="Thomas B.C."/>
            <person name="Malmstrom R."/>
            <person name="Stieglmeier M."/>
            <person name="Klingl A."/>
            <person name="Woyke T."/>
            <person name="Ryan C.M."/>
            <person name="Banfield J.F."/>
        </authorList>
    </citation>
    <scope>NUCLEOTIDE SEQUENCE [LARGE SCALE GENOMIC DNA]</scope>
    <source>
        <strain evidence="1">CG11_big_fil_rev_8_21_14_0_20_43_7</strain>
    </source>
</reference>
<comment type="caution">
    <text evidence="1">The sequence shown here is derived from an EMBL/GenBank/DDBJ whole genome shotgun (WGS) entry which is preliminary data.</text>
</comment>
<dbReference type="AlphaFoldDB" id="A0A2H0N3F4"/>
<organism evidence="1 2">
    <name type="scientific">Candidatus Magasanikbacteria bacterium CG11_big_fil_rev_8_21_14_0_20_43_7</name>
    <dbReference type="NCBI Taxonomy" id="1974654"/>
    <lineage>
        <taxon>Bacteria</taxon>
        <taxon>Candidatus Magasanikiibacteriota</taxon>
    </lineage>
</organism>
<gene>
    <name evidence="1" type="ORF">COV60_00390</name>
</gene>
<protein>
    <submittedName>
        <fullName evidence="1">Uncharacterized protein</fullName>
    </submittedName>
</protein>
<accession>A0A2H0N3F4</accession>
<dbReference type="Proteomes" id="UP000229782">
    <property type="component" value="Unassembled WGS sequence"/>
</dbReference>
<dbReference type="EMBL" id="PCWM01000009">
    <property type="protein sequence ID" value="PIR03420.1"/>
    <property type="molecule type" value="Genomic_DNA"/>
</dbReference>
<evidence type="ECO:0000313" key="1">
    <source>
        <dbReference type="EMBL" id="PIR03420.1"/>
    </source>
</evidence>